<dbReference type="eggNOG" id="COG2143">
    <property type="taxonomic scope" value="Bacteria"/>
</dbReference>
<accession>Q7MQU5</accession>
<dbReference type="HOGENOM" id="CLU_1815049_0_0_7"/>
<organism evidence="3">
    <name type="scientific">Wolinella succinogenes (strain ATCC 29543 / DSM 1740 / CCUG 13145 / JCM 31913 / LMG 7466 / NCTC 11488 / FDC 602W)</name>
    <name type="common">Vibrio succinogenes</name>
    <dbReference type="NCBI Taxonomy" id="273121"/>
    <lineage>
        <taxon>Bacteria</taxon>
        <taxon>Pseudomonadati</taxon>
        <taxon>Campylobacterota</taxon>
        <taxon>Epsilonproteobacteria</taxon>
        <taxon>Campylobacterales</taxon>
        <taxon>Helicobacteraceae</taxon>
        <taxon>Wolinella</taxon>
    </lineage>
</organism>
<dbReference type="InterPro" id="IPR012336">
    <property type="entry name" value="Thioredoxin-like_fold"/>
</dbReference>
<dbReference type="KEGG" id="wsu:WS2008"/>
<dbReference type="Proteomes" id="UP000000422">
    <property type="component" value="Chromosome"/>
</dbReference>
<dbReference type="InterPro" id="IPR036249">
    <property type="entry name" value="Thioredoxin-like_sf"/>
</dbReference>
<feature type="domain" description="Thioredoxin-like fold" evidence="1">
    <location>
        <begin position="50"/>
        <end position="139"/>
    </location>
</feature>
<name>Q7MQU5_WOLSU</name>
<keyword evidence="3" id="KW-1185">Reference proteome</keyword>
<reference evidence="2 3" key="1">
    <citation type="journal article" date="2003" name="Proc. Natl. Acad. Sci. U.S.A.">
        <title>Complete genome sequence and analysis of Wolinella succinogenes.</title>
        <authorList>
            <person name="Baar C."/>
            <person name="Eppinger M."/>
            <person name="Raddatz G."/>
            <person name="Simon JM."/>
            <person name="Lanz C."/>
            <person name="Klimmek O."/>
            <person name="Nandakumar R."/>
            <person name="Gross R."/>
            <person name="Rosinus A."/>
            <person name="Keller H."/>
            <person name="Jagtap P."/>
            <person name="Linke B."/>
            <person name="Meyer F."/>
            <person name="Lederer H."/>
            <person name="Schuster S.C."/>
        </authorList>
    </citation>
    <scope>NUCLEOTIDE SEQUENCE [LARGE SCALE GENOMIC DNA]</scope>
    <source>
        <strain evidence="3">ATCC 29543 / DSM 1740 / CCUG 13145 / JCM 31913 / LMG 7466 / NCTC 11488 / FDC 602W</strain>
    </source>
</reference>
<dbReference type="SUPFAM" id="SSF52833">
    <property type="entry name" value="Thioredoxin-like"/>
    <property type="match status" value="1"/>
</dbReference>
<dbReference type="STRING" id="273121.WS2008"/>
<protein>
    <recommendedName>
        <fullName evidence="1">Thioredoxin-like fold domain-containing protein</fullName>
    </recommendedName>
</protein>
<sequence>MIPAVFWLRFYLKKPKGERMRALKVGLFIGLFWLGSALWGGAFEDSLAMAKAQNKPLVVMVSSRACPYCIRTHKQVLSRPSIQKALEGKIWLEVNRDEERLAEAIETRFVPSFFYFSPAGELLGERLGYQLPEAFLEFLLDP</sequence>
<dbReference type="Pfam" id="PF13098">
    <property type="entry name" value="Thioredoxin_2"/>
    <property type="match status" value="1"/>
</dbReference>
<evidence type="ECO:0000313" key="2">
    <source>
        <dbReference type="EMBL" id="CAE11010.1"/>
    </source>
</evidence>
<evidence type="ECO:0000259" key="1">
    <source>
        <dbReference type="Pfam" id="PF13098"/>
    </source>
</evidence>
<dbReference type="EMBL" id="BX571662">
    <property type="protein sequence ID" value="CAE11010.1"/>
    <property type="molecule type" value="Genomic_DNA"/>
</dbReference>
<dbReference type="Gene3D" id="3.40.30.10">
    <property type="entry name" value="Glutaredoxin"/>
    <property type="match status" value="1"/>
</dbReference>
<evidence type="ECO:0000313" key="3">
    <source>
        <dbReference type="Proteomes" id="UP000000422"/>
    </source>
</evidence>
<gene>
    <name evidence="2" type="ordered locus">WS2008</name>
</gene>
<proteinExistence type="predicted"/>
<dbReference type="AlphaFoldDB" id="Q7MQU5"/>